<reference evidence="1" key="1">
    <citation type="submission" date="2022-06" db="EMBL/GenBank/DDBJ databases">
        <title>Novel species in genus nocardia.</title>
        <authorList>
            <person name="Li F."/>
        </authorList>
    </citation>
    <scope>NUCLEOTIDE SEQUENCE</scope>
    <source>
        <strain evidence="1">CDC141</strain>
    </source>
</reference>
<dbReference type="EMBL" id="JAMRXG010000001">
    <property type="protein sequence ID" value="MCM6772037.1"/>
    <property type="molecule type" value="Genomic_DNA"/>
</dbReference>
<name>A0A9X2E105_9NOCA</name>
<dbReference type="Proteomes" id="UP001139157">
    <property type="component" value="Unassembled WGS sequence"/>
</dbReference>
<evidence type="ECO:0000313" key="2">
    <source>
        <dbReference type="Proteomes" id="UP001139157"/>
    </source>
</evidence>
<proteinExistence type="predicted"/>
<dbReference type="RefSeq" id="WP_251908915.1">
    <property type="nucleotide sequence ID" value="NZ_JAMRXG010000001.1"/>
</dbReference>
<dbReference type="AlphaFoldDB" id="A0A9X2E105"/>
<gene>
    <name evidence="1" type="ORF">NDR86_00950</name>
</gene>
<protein>
    <submittedName>
        <fullName evidence="1">Uncharacterized protein</fullName>
    </submittedName>
</protein>
<accession>A0A9X2E105</accession>
<evidence type="ECO:0000313" key="1">
    <source>
        <dbReference type="EMBL" id="MCM6772037.1"/>
    </source>
</evidence>
<comment type="caution">
    <text evidence="1">The sequence shown here is derived from an EMBL/GenBank/DDBJ whole genome shotgun (WGS) entry which is preliminary data.</text>
</comment>
<sequence>MNTGHCCSSGVDYASMPGCPACDWTGESLDLPALARHFENGVHSALVTDTAPAAWLSDALGFGGRVATNFPASARILHPATDVTTGEAVSWASAARAFDRICPDRLDWILELADSDDWSAPAQGSLDRPQLDVVIDILARHTGTPGLCYFGVWEGWQWFDTVGRSAGRDGAIGLMQVLNPEDVLRETRRQACFELFDLRYLLLRGPIGDAGRIGGQITPRTLVMQSPNLLWPADRSWLLCTGIDDYETYVSGSAELVAELAASSLLEVERVSADRIEIGA</sequence>
<keyword evidence="2" id="KW-1185">Reference proteome</keyword>
<organism evidence="1 2">
    <name type="scientific">Nocardia pulmonis</name>
    <dbReference type="NCBI Taxonomy" id="2951408"/>
    <lineage>
        <taxon>Bacteria</taxon>
        <taxon>Bacillati</taxon>
        <taxon>Actinomycetota</taxon>
        <taxon>Actinomycetes</taxon>
        <taxon>Mycobacteriales</taxon>
        <taxon>Nocardiaceae</taxon>
        <taxon>Nocardia</taxon>
    </lineage>
</organism>